<comment type="caution">
    <text evidence="15">The sequence shown here is derived from an EMBL/GenBank/DDBJ whole genome shotgun (WGS) entry which is preliminary data.</text>
</comment>
<keyword evidence="6 14" id="KW-0328">Glycosyltransferase</keyword>
<protein>
    <recommendedName>
        <fullName evidence="5 14">Dol-P-Glc:Glc(2)Man(9)GlcNAc(2)-PP-Dol alpha-1,2-glucosyltransferase</fullName>
        <ecNumber evidence="4 14">2.4.1.256</ecNumber>
    </recommendedName>
</protein>
<dbReference type="GO" id="GO:0006488">
    <property type="term" value="P:dolichol-linked oligosaccharide biosynthetic process"/>
    <property type="evidence" value="ECO:0007669"/>
    <property type="project" value="UniProtKB-UniRule"/>
</dbReference>
<evidence type="ECO:0000256" key="1">
    <source>
        <dbReference type="ARBA" id="ARBA00004477"/>
    </source>
</evidence>
<gene>
    <name evidence="15" type="ORF">METBIDRAFT_77224</name>
</gene>
<dbReference type="EMBL" id="LXTC01000001">
    <property type="protein sequence ID" value="OBA24431.1"/>
    <property type="molecule type" value="Genomic_DNA"/>
</dbReference>
<dbReference type="GO" id="GO:0106073">
    <property type="term" value="F:dolichyl pyrophosphate Glc2Man9GlcNAc2 alpha-1,2-glucosyltransferase activity"/>
    <property type="evidence" value="ECO:0007669"/>
    <property type="project" value="UniProtKB-UniRule"/>
</dbReference>
<comment type="catalytic activity">
    <reaction evidence="13">
        <text>an alpha-D-Glc-(1-&gt;3)-alpha-D-Glc-(1-&gt;3)-alpha-D-Man-(1-&gt;2)-alpha-D-Man-(1-&gt;2)-alpha-D-Man-(1-&gt;3)-[alpha-D-Man-(1-&gt;2)-alpha-D-Man-(1-&gt;3)-[alpha-D-Man-(1-&gt;2)-alpha-D-Man-(1-&gt;6)]-alpha-D-Man-(1-&gt;6)]-beta-D-Man-(1-&gt;4)-beta-D-GlcNAc-(1-&gt;4)-alpha-D-GlcNAc-diphospho-di-trans,poly-cis-dolichol + a di-trans,poly-cis-dolichyl beta-D-glucosyl phosphate = a alpha-D-Glc-(1-&gt;2)-alpha-D-Glc-(1-&gt;3)-alpha-D-Glc-(1-&gt;3)-alpha-D-Man-(1-&gt;2)-alpha-D-Man-(1-&gt;2)-alpha-D-Man-(1-&gt;3)-[alpha-D-Man-(1-&gt;2)-alpha-D-Man-(1-&gt;3)-[alpha-D-Man-(1-&gt;2)-alpha-D-Man-(1-&gt;6)]-alpha-D-Man-(1-&gt;6)]-beta-D-Man-(1-&gt;4)-beta-D-GlcNAc-(1-&gt;4)-alpha-D-GlcNAc-diphospho-di-trans,poly-cis-dolichol + a di-trans,poly-cis-dolichyl phosphate + H(+)</text>
        <dbReference type="Rhea" id="RHEA:29543"/>
        <dbReference type="Rhea" id="RHEA-COMP:19498"/>
        <dbReference type="Rhea" id="RHEA-COMP:19502"/>
        <dbReference type="Rhea" id="RHEA-COMP:19512"/>
        <dbReference type="Rhea" id="RHEA-COMP:19522"/>
        <dbReference type="ChEBI" id="CHEBI:15378"/>
        <dbReference type="ChEBI" id="CHEBI:57525"/>
        <dbReference type="ChEBI" id="CHEBI:57683"/>
        <dbReference type="ChEBI" id="CHEBI:132522"/>
        <dbReference type="ChEBI" id="CHEBI:132523"/>
        <dbReference type="EC" id="2.4.1.256"/>
    </reaction>
    <physiologicalReaction direction="left-to-right" evidence="13">
        <dbReference type="Rhea" id="RHEA:29544"/>
    </physiologicalReaction>
</comment>
<evidence type="ECO:0000256" key="7">
    <source>
        <dbReference type="ARBA" id="ARBA00022679"/>
    </source>
</evidence>
<dbReference type="RefSeq" id="XP_018714912.1">
    <property type="nucleotide sequence ID" value="XM_018858661.1"/>
</dbReference>
<evidence type="ECO:0000313" key="16">
    <source>
        <dbReference type="Proteomes" id="UP000092555"/>
    </source>
</evidence>
<evidence type="ECO:0000256" key="6">
    <source>
        <dbReference type="ARBA" id="ARBA00022676"/>
    </source>
</evidence>
<dbReference type="Proteomes" id="UP000092555">
    <property type="component" value="Unassembled WGS sequence"/>
</dbReference>
<organism evidence="15 16">
    <name type="scientific">Metschnikowia bicuspidata var. bicuspidata NRRL YB-4993</name>
    <dbReference type="NCBI Taxonomy" id="869754"/>
    <lineage>
        <taxon>Eukaryota</taxon>
        <taxon>Fungi</taxon>
        <taxon>Dikarya</taxon>
        <taxon>Ascomycota</taxon>
        <taxon>Saccharomycotina</taxon>
        <taxon>Pichiomycetes</taxon>
        <taxon>Metschnikowiaceae</taxon>
        <taxon>Metschnikowia</taxon>
    </lineage>
</organism>
<dbReference type="GeneID" id="30031637"/>
<evidence type="ECO:0000256" key="5">
    <source>
        <dbReference type="ARBA" id="ARBA00018512"/>
    </source>
</evidence>
<accession>A0A1A0HKA1</accession>
<reference evidence="15 16" key="1">
    <citation type="submission" date="2016-05" db="EMBL/GenBank/DDBJ databases">
        <title>Comparative genomics of biotechnologically important yeasts.</title>
        <authorList>
            <consortium name="DOE Joint Genome Institute"/>
            <person name="Riley R."/>
            <person name="Haridas S."/>
            <person name="Wolfe K.H."/>
            <person name="Lopes M.R."/>
            <person name="Hittinger C.T."/>
            <person name="Goker M."/>
            <person name="Salamov A."/>
            <person name="Wisecaver J."/>
            <person name="Long T.M."/>
            <person name="Aerts A.L."/>
            <person name="Barry K."/>
            <person name="Choi C."/>
            <person name="Clum A."/>
            <person name="Coughlan A.Y."/>
            <person name="Deshpande S."/>
            <person name="Douglass A.P."/>
            <person name="Hanson S.J."/>
            <person name="Klenk H.-P."/>
            <person name="LaButti K."/>
            <person name="Lapidus A."/>
            <person name="Lindquist E."/>
            <person name="Lipzen A."/>
            <person name="Meier-kolthoff J.P."/>
            <person name="Ohm R.A."/>
            <person name="Otillar R.P."/>
            <person name="Pangilinan J."/>
            <person name="Peng Y."/>
            <person name="Rokas A."/>
            <person name="Rosa C.A."/>
            <person name="Scheuner C."/>
            <person name="Sibirny A.A."/>
            <person name="Slot J.C."/>
            <person name="Stielow J.B."/>
            <person name="Sun H."/>
            <person name="Kurtzman C.P."/>
            <person name="Blackwell M."/>
            <person name="Grigoriev I.V."/>
            <person name="Jeffries T.W."/>
        </authorList>
    </citation>
    <scope>NUCLEOTIDE SEQUENCE [LARGE SCALE GENOMIC DNA]</scope>
    <source>
        <strain evidence="15 16">NRRL YB-4993</strain>
    </source>
</reference>
<evidence type="ECO:0000313" key="15">
    <source>
        <dbReference type="EMBL" id="OBA24431.1"/>
    </source>
</evidence>
<keyword evidence="8 14" id="KW-0812">Transmembrane</keyword>
<comment type="function">
    <text evidence="12">Dol-P-Glc:Glc(2)Man(9)GlcNAc(2)-PP-Dol alpha-1,2-glucosyltransferase that operates in the biosynthetic pathway of dolichol-linked oligosaccharides, the glycan precursors employed in protein asparagine (N)-glycosylation. The assembly of dolichol-linked oligosaccharides begins on the cytosolic side of the endoplasmic reticulum membrane and finishes in its lumen. The sequential addition of sugars to dolichol pyrophosphate produces dolichol-linked oligosaccharides containing fourteen sugars, including two GlcNAcs, nine mannoses and three glucoses. Once assembled, the oligosaccharide is transferred from the lipid to nascent proteins by oligosaccharyltransferases. In the lumen of the endoplasmic reticulum, adds the third and last glucose residue from dolichyl phosphate glucose (Dol-P-Glc) onto the lipid-linked oligosaccharide intermediate Glc(2)Man(9)GlcNAc(2)-PP-Dol to produce Glc(3)Man(9)GlcNAc(2)-PP-Dol.</text>
</comment>
<keyword evidence="7" id="KW-0808">Transferase</keyword>
<evidence type="ECO:0000256" key="8">
    <source>
        <dbReference type="ARBA" id="ARBA00022692"/>
    </source>
</evidence>
<dbReference type="PIRSF" id="PIRSF028810">
    <property type="entry name" value="Alpha1_2_glucosyltferase_Alg10"/>
    <property type="match status" value="1"/>
</dbReference>
<evidence type="ECO:0000256" key="2">
    <source>
        <dbReference type="ARBA" id="ARBA00004922"/>
    </source>
</evidence>
<feature type="transmembrane region" description="Helical" evidence="14">
    <location>
        <begin position="332"/>
        <end position="350"/>
    </location>
</feature>
<keyword evidence="9" id="KW-0256">Endoplasmic reticulum</keyword>
<dbReference type="UniPathway" id="UPA00378"/>
<comment type="similarity">
    <text evidence="3 14">Belongs to the ALG10 glucosyltransferase family.</text>
</comment>
<keyword evidence="16" id="KW-1185">Reference proteome</keyword>
<dbReference type="AlphaFoldDB" id="A0A1A0HKA1"/>
<proteinExistence type="inferred from homology"/>
<evidence type="ECO:0000256" key="13">
    <source>
        <dbReference type="ARBA" id="ARBA00048064"/>
    </source>
</evidence>
<dbReference type="GO" id="GO:0005789">
    <property type="term" value="C:endoplasmic reticulum membrane"/>
    <property type="evidence" value="ECO:0007669"/>
    <property type="project" value="UniProtKB-SubCell"/>
</dbReference>
<dbReference type="EC" id="2.4.1.256" evidence="4 14"/>
<dbReference type="Pfam" id="PF04922">
    <property type="entry name" value="DIE2_ALG10"/>
    <property type="match status" value="1"/>
</dbReference>
<comment type="pathway">
    <text evidence="2">Protein modification; protein glycosylation.</text>
</comment>
<keyword evidence="11 14" id="KW-0472">Membrane</keyword>
<feature type="transmembrane region" description="Helical" evidence="14">
    <location>
        <begin position="248"/>
        <end position="266"/>
    </location>
</feature>
<evidence type="ECO:0000256" key="10">
    <source>
        <dbReference type="ARBA" id="ARBA00022989"/>
    </source>
</evidence>
<evidence type="ECO:0000256" key="11">
    <source>
        <dbReference type="ARBA" id="ARBA00023136"/>
    </source>
</evidence>
<feature type="transmembrane region" description="Helical" evidence="14">
    <location>
        <begin position="362"/>
        <end position="382"/>
    </location>
</feature>
<dbReference type="InterPro" id="IPR016900">
    <property type="entry name" value="Alg10"/>
</dbReference>
<sequence>MDLSRLTVPAFASLSATISNKVSVHVTRPFIDEIFHLRQCQAYCRHDFSSWDEKITTPPGLYVLGTVYSHVLHAFGVKNSCGHDALRSLNLMAGAAVLPLVLSMVPTANYWKINIVSMPILFTYYFLFYTDVWSTVLVVTSVFMVARRRTMKGAISANLAGFCSLWFRQTNIVWIAFAGLLMIDLRRRKHPLFVANVSLFVKQALRDWTLLLPFCANGLLFGAFLKINGGITFGDKDNHQMSIHLVQVFYCFSFMAFFTSPIWFGASTLRNYLRFAFAGNKSLNTIATMLSCVAIRHIIQHYTIVHPFLLADNRHYTFYIYRKVLSKPLADVLLVPVYHFSIWVVSHMLVRTSRRSPLSISPLLVIGFFGSLALTLIPSPLFEPRYYIVPLVLFRVFIRPEHAATENQRYMCEFLWYTLINMVFFIIFFSYEFAWLSEPGIQRIIW</sequence>
<evidence type="ECO:0000256" key="12">
    <source>
        <dbReference type="ARBA" id="ARBA00044727"/>
    </source>
</evidence>
<dbReference type="OrthoDB" id="4769at2759"/>
<feature type="transmembrane region" description="Helical" evidence="14">
    <location>
        <begin position="123"/>
        <end position="146"/>
    </location>
</feature>
<feature type="transmembrane region" description="Helical" evidence="14">
    <location>
        <begin position="89"/>
        <end position="111"/>
    </location>
</feature>
<feature type="transmembrane region" description="Helical" evidence="14">
    <location>
        <begin position="59"/>
        <end position="77"/>
    </location>
</feature>
<name>A0A1A0HKA1_9ASCO</name>
<feature type="transmembrane region" description="Helical" evidence="14">
    <location>
        <begin position="208"/>
        <end position="227"/>
    </location>
</feature>
<feature type="transmembrane region" description="Helical" evidence="14">
    <location>
        <begin position="414"/>
        <end position="436"/>
    </location>
</feature>
<comment type="caution">
    <text evidence="14">Lacks conserved residue(s) required for the propagation of feature annotation.</text>
</comment>
<comment type="subcellular location">
    <subcellularLocation>
        <location evidence="1">Endoplasmic reticulum membrane</location>
        <topology evidence="1">Multi-pass membrane protein</topology>
    </subcellularLocation>
</comment>
<evidence type="ECO:0000256" key="14">
    <source>
        <dbReference type="PIRNR" id="PIRNR028810"/>
    </source>
</evidence>
<evidence type="ECO:0000256" key="3">
    <source>
        <dbReference type="ARBA" id="ARBA00010600"/>
    </source>
</evidence>
<dbReference type="PANTHER" id="PTHR12989">
    <property type="entry name" value="ALPHA-1,2-GLUCOSYLTRANSFERASE ALG10"/>
    <property type="match status" value="1"/>
</dbReference>
<dbReference type="PANTHER" id="PTHR12989:SF10">
    <property type="entry name" value="DOL-P-GLC:GLC(2)MAN(9)GLCNAC(2)-PP-DOL ALPHA-1,2-GLUCOSYLTRANSFERASE-RELATED"/>
    <property type="match status" value="1"/>
</dbReference>
<dbReference type="STRING" id="869754.A0A1A0HKA1"/>
<evidence type="ECO:0000256" key="4">
    <source>
        <dbReference type="ARBA" id="ARBA00011967"/>
    </source>
</evidence>
<feature type="transmembrane region" description="Helical" evidence="14">
    <location>
        <begin position="158"/>
        <end position="183"/>
    </location>
</feature>
<keyword evidence="10 14" id="KW-1133">Transmembrane helix</keyword>
<evidence type="ECO:0000256" key="9">
    <source>
        <dbReference type="ARBA" id="ARBA00022824"/>
    </source>
</evidence>